<proteinExistence type="predicted"/>
<protein>
    <submittedName>
        <fullName evidence="1">Uncharacterized protein</fullName>
    </submittedName>
</protein>
<comment type="caution">
    <text evidence="1">The sequence shown here is derived from an EMBL/GenBank/DDBJ whole genome shotgun (WGS) entry which is preliminary data.</text>
</comment>
<reference evidence="1 2" key="1">
    <citation type="submission" date="2018-06" db="EMBL/GenBank/DDBJ databases">
        <title>Extensive metabolic versatility and redundancy in microbially diverse, dynamic hydrothermal sediments.</title>
        <authorList>
            <person name="Dombrowski N."/>
            <person name="Teske A."/>
            <person name="Baker B.J."/>
        </authorList>
    </citation>
    <scope>NUCLEOTIDE SEQUENCE [LARGE SCALE GENOMIC DNA]</scope>
    <source>
        <strain evidence="1">B10_G13</strain>
    </source>
</reference>
<sequence>RFASRAGKETCLEYLEENLGKVKKNNQKYFQYMTGKEIIAMFKSLVDDSSIDNDLALNLGNTAKDEIEEERNWRMLLVKNTENTFGPSNDYTTEISLPDNFNIEHKVALVDSNGNEDEYDPIPFEDLVKNKDVDYYSIDYANKKMYISGSVSETKTIHLYYFKFTDDIALDDEPEWPERFHKIIPYRMAEIWLSGIDADTLTRLQFPTHQAVAKRLYSLMQKWDSRLWSKAMGDRAGFKERNRAYRTNIIQELSND</sequence>
<gene>
    <name evidence="1" type="ORF">DRP43_00725</name>
</gene>
<evidence type="ECO:0000313" key="1">
    <source>
        <dbReference type="EMBL" id="RKX72455.1"/>
    </source>
</evidence>
<dbReference type="EMBL" id="QNBD01000019">
    <property type="protein sequence ID" value="RKX72455.1"/>
    <property type="molecule type" value="Genomic_DNA"/>
</dbReference>
<evidence type="ECO:0000313" key="2">
    <source>
        <dbReference type="Proteomes" id="UP000271125"/>
    </source>
</evidence>
<dbReference type="AlphaFoldDB" id="A0A660SNQ5"/>
<feature type="non-terminal residue" evidence="1">
    <location>
        <position position="1"/>
    </location>
</feature>
<name>A0A660SNQ5_UNCT6</name>
<dbReference type="Proteomes" id="UP000271125">
    <property type="component" value="Unassembled WGS sequence"/>
</dbReference>
<accession>A0A660SNQ5</accession>
<organism evidence="1 2">
    <name type="scientific">candidate division TA06 bacterium</name>
    <dbReference type="NCBI Taxonomy" id="2250710"/>
    <lineage>
        <taxon>Bacteria</taxon>
        <taxon>Bacteria division TA06</taxon>
    </lineage>
</organism>